<evidence type="ECO:0000256" key="2">
    <source>
        <dbReference type="SAM" id="Phobius"/>
    </source>
</evidence>
<accession>A0A5C3QTH3</accession>
<dbReference type="Pfam" id="PF20152">
    <property type="entry name" value="DUF6534"/>
    <property type="match status" value="1"/>
</dbReference>
<evidence type="ECO:0000313" key="5">
    <source>
        <dbReference type="Proteomes" id="UP000305067"/>
    </source>
</evidence>
<proteinExistence type="predicted"/>
<dbReference type="Proteomes" id="UP000305067">
    <property type="component" value="Unassembled WGS sequence"/>
</dbReference>
<reference evidence="4 5" key="1">
    <citation type="journal article" date="2019" name="Nat. Ecol. Evol.">
        <title>Megaphylogeny resolves global patterns of mushroom evolution.</title>
        <authorList>
            <person name="Varga T."/>
            <person name="Krizsan K."/>
            <person name="Foldi C."/>
            <person name="Dima B."/>
            <person name="Sanchez-Garcia M."/>
            <person name="Sanchez-Ramirez S."/>
            <person name="Szollosi G.J."/>
            <person name="Szarkandi J.G."/>
            <person name="Papp V."/>
            <person name="Albert L."/>
            <person name="Andreopoulos W."/>
            <person name="Angelini C."/>
            <person name="Antonin V."/>
            <person name="Barry K.W."/>
            <person name="Bougher N.L."/>
            <person name="Buchanan P."/>
            <person name="Buyck B."/>
            <person name="Bense V."/>
            <person name="Catcheside P."/>
            <person name="Chovatia M."/>
            <person name="Cooper J."/>
            <person name="Damon W."/>
            <person name="Desjardin D."/>
            <person name="Finy P."/>
            <person name="Geml J."/>
            <person name="Haridas S."/>
            <person name="Hughes K."/>
            <person name="Justo A."/>
            <person name="Karasinski D."/>
            <person name="Kautmanova I."/>
            <person name="Kiss B."/>
            <person name="Kocsube S."/>
            <person name="Kotiranta H."/>
            <person name="LaButti K.M."/>
            <person name="Lechner B.E."/>
            <person name="Liimatainen K."/>
            <person name="Lipzen A."/>
            <person name="Lukacs Z."/>
            <person name="Mihaltcheva S."/>
            <person name="Morgado L.N."/>
            <person name="Niskanen T."/>
            <person name="Noordeloos M.E."/>
            <person name="Ohm R.A."/>
            <person name="Ortiz-Santana B."/>
            <person name="Ovrebo C."/>
            <person name="Racz N."/>
            <person name="Riley R."/>
            <person name="Savchenko A."/>
            <person name="Shiryaev A."/>
            <person name="Soop K."/>
            <person name="Spirin V."/>
            <person name="Szebenyi C."/>
            <person name="Tomsovsky M."/>
            <person name="Tulloss R.E."/>
            <person name="Uehling J."/>
            <person name="Grigoriev I.V."/>
            <person name="Vagvolgyi C."/>
            <person name="Papp T."/>
            <person name="Martin F.M."/>
            <person name="Miettinen O."/>
            <person name="Hibbett D.S."/>
            <person name="Nagy L.G."/>
        </authorList>
    </citation>
    <scope>NUCLEOTIDE SEQUENCE [LARGE SCALE GENOMIC DNA]</scope>
    <source>
        <strain evidence="4 5">CBS 309.79</strain>
    </source>
</reference>
<dbReference type="InterPro" id="IPR045339">
    <property type="entry name" value="DUF6534"/>
</dbReference>
<gene>
    <name evidence="4" type="ORF">BDV98DRAFT_561846</name>
</gene>
<feature type="transmembrane region" description="Helical" evidence="2">
    <location>
        <begin position="47"/>
        <end position="73"/>
    </location>
</feature>
<feature type="transmembrane region" description="Helical" evidence="2">
    <location>
        <begin position="163"/>
        <end position="185"/>
    </location>
</feature>
<sequence>MDTIKAPSVGSTIGALFIGNVASCLVLGVLLAQAYKYMRLYPNDRIGYKLLVSTIIILELADQALITHASYFYCVTNYDNYLAVVFGDVTPSLILQITLGSLVGTIVRSCFAIRLWRFSKHNVFVTGTVFAIIVAHMALGTTYTVRAFSDRKLRNAVHLKDIGLASLGSGMAADLLTASALCYYLRQYKTGYSPADSMVTNLSRSAINTGIVTSGVSFATLMTYHFRPEDMIFIAEYFVLSKLYAISLLATLNTRKIIRGRGTDNKSGGTQDNTTALTGSVHLAPSALQKSKAQTAHANDWSYPPSQIPTRTYRFNYGAEQRRPSPDRDPRHTLAHGGSHPFSGAQDADADREVTAEDMYPAVHSRSQLNLRDSAYAV</sequence>
<feature type="transmembrane region" description="Helical" evidence="2">
    <location>
        <begin position="12"/>
        <end position="35"/>
    </location>
</feature>
<feature type="domain" description="DUF6534" evidence="3">
    <location>
        <begin position="171"/>
        <end position="256"/>
    </location>
</feature>
<keyword evidence="5" id="KW-1185">Reference proteome</keyword>
<organism evidence="4 5">
    <name type="scientific">Pterulicium gracile</name>
    <dbReference type="NCBI Taxonomy" id="1884261"/>
    <lineage>
        <taxon>Eukaryota</taxon>
        <taxon>Fungi</taxon>
        <taxon>Dikarya</taxon>
        <taxon>Basidiomycota</taxon>
        <taxon>Agaricomycotina</taxon>
        <taxon>Agaricomycetes</taxon>
        <taxon>Agaricomycetidae</taxon>
        <taxon>Agaricales</taxon>
        <taxon>Pleurotineae</taxon>
        <taxon>Pterulaceae</taxon>
        <taxon>Pterulicium</taxon>
    </lineage>
</organism>
<keyword evidence="2" id="KW-1133">Transmembrane helix</keyword>
<feature type="transmembrane region" description="Helical" evidence="2">
    <location>
        <begin position="206"/>
        <end position="226"/>
    </location>
</feature>
<dbReference type="AlphaFoldDB" id="A0A5C3QTH3"/>
<evidence type="ECO:0000259" key="3">
    <source>
        <dbReference type="Pfam" id="PF20152"/>
    </source>
</evidence>
<feature type="transmembrane region" description="Helical" evidence="2">
    <location>
        <begin position="232"/>
        <end position="252"/>
    </location>
</feature>
<feature type="region of interest" description="Disordered" evidence="1">
    <location>
        <begin position="320"/>
        <end position="352"/>
    </location>
</feature>
<evidence type="ECO:0000256" key="1">
    <source>
        <dbReference type="SAM" id="MobiDB-lite"/>
    </source>
</evidence>
<name>A0A5C3QTH3_9AGAR</name>
<feature type="transmembrane region" description="Helical" evidence="2">
    <location>
        <begin position="123"/>
        <end position="143"/>
    </location>
</feature>
<dbReference type="OrthoDB" id="3190888at2759"/>
<dbReference type="PANTHER" id="PTHR40465:SF1">
    <property type="entry name" value="DUF6534 DOMAIN-CONTAINING PROTEIN"/>
    <property type="match status" value="1"/>
</dbReference>
<keyword evidence="2" id="KW-0812">Transmembrane</keyword>
<evidence type="ECO:0000313" key="4">
    <source>
        <dbReference type="EMBL" id="TFL05323.1"/>
    </source>
</evidence>
<protein>
    <recommendedName>
        <fullName evidence="3">DUF6534 domain-containing protein</fullName>
    </recommendedName>
</protein>
<feature type="compositionally biased region" description="Basic and acidic residues" evidence="1">
    <location>
        <begin position="320"/>
        <end position="332"/>
    </location>
</feature>
<dbReference type="EMBL" id="ML178817">
    <property type="protein sequence ID" value="TFL05323.1"/>
    <property type="molecule type" value="Genomic_DNA"/>
</dbReference>
<feature type="transmembrane region" description="Helical" evidence="2">
    <location>
        <begin position="93"/>
        <end position="111"/>
    </location>
</feature>
<dbReference type="PANTHER" id="PTHR40465">
    <property type="entry name" value="CHROMOSOME 1, WHOLE GENOME SHOTGUN SEQUENCE"/>
    <property type="match status" value="1"/>
</dbReference>
<keyword evidence="2" id="KW-0472">Membrane</keyword>